<keyword evidence="1" id="KW-1133">Transmembrane helix</keyword>
<evidence type="ECO:0000256" key="1">
    <source>
        <dbReference type="SAM" id="Phobius"/>
    </source>
</evidence>
<protein>
    <recommendedName>
        <fullName evidence="4">DUF2510 domain-containing protein</fullName>
    </recommendedName>
</protein>
<name>A0A543HV24_9MICO</name>
<feature type="transmembrane region" description="Helical" evidence="1">
    <location>
        <begin position="115"/>
        <end position="134"/>
    </location>
</feature>
<proteinExistence type="predicted"/>
<accession>A0A543HV24</accession>
<evidence type="ECO:0008006" key="4">
    <source>
        <dbReference type="Google" id="ProtNLM"/>
    </source>
</evidence>
<sequence>MGAGVPRFWNGYEWVPAPHLSPDGKAWWDGVSWVPVPSQRYRVWGNIAIGLAAFTACYVAPMMLIGIADSRIRADYAPGLQEALIPVVVATPAIAVAVTSIILDRKEKRRPFPGLLSLALAGLAVLLLWLAIFAGA</sequence>
<evidence type="ECO:0000313" key="2">
    <source>
        <dbReference type="EMBL" id="TQM62152.1"/>
    </source>
</evidence>
<gene>
    <name evidence="2" type="ORF">FBY41_2180</name>
</gene>
<dbReference type="AlphaFoldDB" id="A0A543HV24"/>
<keyword evidence="3" id="KW-1185">Reference proteome</keyword>
<dbReference type="Proteomes" id="UP000316747">
    <property type="component" value="Unassembled WGS sequence"/>
</dbReference>
<comment type="caution">
    <text evidence="2">The sequence shown here is derived from an EMBL/GenBank/DDBJ whole genome shotgun (WGS) entry which is preliminary data.</text>
</comment>
<keyword evidence="1" id="KW-0812">Transmembrane</keyword>
<feature type="transmembrane region" description="Helical" evidence="1">
    <location>
        <begin position="83"/>
        <end position="103"/>
    </location>
</feature>
<keyword evidence="1" id="KW-0472">Membrane</keyword>
<reference evidence="2 3" key="1">
    <citation type="submission" date="2019-06" db="EMBL/GenBank/DDBJ databases">
        <title>Genome sequencing of plant associated microbes to promote plant fitness in Sorghum bicolor and Oryza sativa.</title>
        <authorList>
            <person name="Coleman-Derr D."/>
        </authorList>
    </citation>
    <scope>NUCLEOTIDE SEQUENCE [LARGE SCALE GENOMIC DNA]</scope>
    <source>
        <strain evidence="2 3">KV-663</strain>
    </source>
</reference>
<feature type="transmembrane region" description="Helical" evidence="1">
    <location>
        <begin position="47"/>
        <end position="68"/>
    </location>
</feature>
<organism evidence="2 3">
    <name type="scientific">Humibacillus xanthopallidus</name>
    <dbReference type="NCBI Taxonomy" id="412689"/>
    <lineage>
        <taxon>Bacteria</taxon>
        <taxon>Bacillati</taxon>
        <taxon>Actinomycetota</taxon>
        <taxon>Actinomycetes</taxon>
        <taxon>Micrococcales</taxon>
        <taxon>Intrasporangiaceae</taxon>
        <taxon>Humibacillus</taxon>
    </lineage>
</organism>
<evidence type="ECO:0000313" key="3">
    <source>
        <dbReference type="Proteomes" id="UP000316747"/>
    </source>
</evidence>
<dbReference type="EMBL" id="VFPM01000002">
    <property type="protein sequence ID" value="TQM62152.1"/>
    <property type="molecule type" value="Genomic_DNA"/>
</dbReference>